<dbReference type="InterPro" id="IPR015947">
    <property type="entry name" value="PUA-like_sf"/>
</dbReference>
<dbReference type="EMBL" id="LR796274">
    <property type="protein sequence ID" value="CAB4133497.1"/>
    <property type="molecule type" value="Genomic_DNA"/>
</dbReference>
<accession>A0A6J5LK92</accession>
<proteinExistence type="predicted"/>
<dbReference type="InterPro" id="IPR007374">
    <property type="entry name" value="ASCH_domain"/>
</dbReference>
<evidence type="ECO:0000313" key="2">
    <source>
        <dbReference type="EMBL" id="CAB4133497.1"/>
    </source>
</evidence>
<dbReference type="Pfam" id="PF04266">
    <property type="entry name" value="ASCH"/>
    <property type="match status" value="1"/>
</dbReference>
<evidence type="ECO:0000259" key="1">
    <source>
        <dbReference type="Pfam" id="PF04266"/>
    </source>
</evidence>
<dbReference type="SUPFAM" id="SSF88697">
    <property type="entry name" value="PUA domain-like"/>
    <property type="match status" value="1"/>
</dbReference>
<organism evidence="2">
    <name type="scientific">uncultured Caudovirales phage</name>
    <dbReference type="NCBI Taxonomy" id="2100421"/>
    <lineage>
        <taxon>Viruses</taxon>
        <taxon>Duplodnaviria</taxon>
        <taxon>Heunggongvirae</taxon>
        <taxon>Uroviricota</taxon>
        <taxon>Caudoviricetes</taxon>
        <taxon>Peduoviridae</taxon>
        <taxon>Maltschvirus</taxon>
        <taxon>Maltschvirus maltsch</taxon>
    </lineage>
</organism>
<gene>
    <name evidence="2" type="ORF">UFOVP257_222</name>
</gene>
<sequence length="503" mass="57562">MRAKDFITESEELDEVFHFVGQNASVPSRSNYYIWHVQLSNGQYYRIRASDRSTLEDFKNYFKRKWGDEKPGVEVVSVKIDRRIDEEDDDTPTIGINVRSDVKAGMPYADLIVDGIKTYESRESNSLKPYIGKRVAIVKTGEGKAQAIGSVIIGKPIVVDEQQFRELEGEHMVPAGSAFDIKQGEKKYLYPVTDAIRFETPIEVGHGIVSRKLNIDEEELDEGASSVLYHYTGTLNALEVLQSGEFKLSSVTGTQSEKQYAPEGYPYFFSTTRTRVGDYHRYVGSSGVMFVLDGNWFGQRYPVKPIDYWERAWQHAPDRSREAEDRVFSQEPAIPIDGVKQIHVLIKEQHDWRSPATRKLLILSKKRGIPVFLYDDEAAWRLLDKRKAISVKQAAELIGGQEQTRTQFQSAFNYLTPWLELIYKNKISDLSPEASKLRYSIIYQSNPREDNRLGVDMGNARKPSSGEDYDTAVKINDYMRKNGFKTTVDLKNAIQDKWKDIKA</sequence>
<protein>
    <submittedName>
        <fullName evidence="2">ASCH domain containing protein</fullName>
    </submittedName>
</protein>
<name>A0A6J5LK92_9CAUD</name>
<reference evidence="2" key="1">
    <citation type="submission" date="2020-04" db="EMBL/GenBank/DDBJ databases">
        <authorList>
            <person name="Chiriac C."/>
            <person name="Salcher M."/>
            <person name="Ghai R."/>
            <person name="Kavagutti S V."/>
        </authorList>
    </citation>
    <scope>NUCLEOTIDE SEQUENCE</scope>
</reference>
<dbReference type="Gene3D" id="2.30.130.30">
    <property type="entry name" value="Hypothetical protein"/>
    <property type="match status" value="1"/>
</dbReference>
<feature type="domain" description="ASCH" evidence="1">
    <location>
        <begin position="105"/>
        <end position="177"/>
    </location>
</feature>